<dbReference type="AlphaFoldDB" id="A0A0D7AW81"/>
<gene>
    <name evidence="2" type="ORF">CYLTODRAFT_494772</name>
</gene>
<dbReference type="EMBL" id="KN880807">
    <property type="protein sequence ID" value="KIY62235.1"/>
    <property type="molecule type" value="Genomic_DNA"/>
</dbReference>
<reference evidence="2 3" key="1">
    <citation type="journal article" date="2015" name="Fungal Genet. Biol.">
        <title>Evolution of novel wood decay mechanisms in Agaricales revealed by the genome sequences of Fistulina hepatica and Cylindrobasidium torrendii.</title>
        <authorList>
            <person name="Floudas D."/>
            <person name="Held B.W."/>
            <person name="Riley R."/>
            <person name="Nagy L.G."/>
            <person name="Koehler G."/>
            <person name="Ransdell A.S."/>
            <person name="Younus H."/>
            <person name="Chow J."/>
            <person name="Chiniquy J."/>
            <person name="Lipzen A."/>
            <person name="Tritt A."/>
            <person name="Sun H."/>
            <person name="Haridas S."/>
            <person name="LaButti K."/>
            <person name="Ohm R.A."/>
            <person name="Kues U."/>
            <person name="Blanchette R.A."/>
            <person name="Grigoriev I.V."/>
            <person name="Minto R.E."/>
            <person name="Hibbett D.S."/>
        </authorList>
    </citation>
    <scope>NUCLEOTIDE SEQUENCE [LARGE SCALE GENOMIC DNA]</scope>
    <source>
        <strain evidence="2 3">FP15055 ss-10</strain>
    </source>
</reference>
<dbReference type="OrthoDB" id="2634326at2759"/>
<evidence type="ECO:0000256" key="1">
    <source>
        <dbReference type="SAM" id="MobiDB-lite"/>
    </source>
</evidence>
<proteinExistence type="predicted"/>
<evidence type="ECO:0000313" key="3">
    <source>
        <dbReference type="Proteomes" id="UP000054007"/>
    </source>
</evidence>
<keyword evidence="3" id="KW-1185">Reference proteome</keyword>
<feature type="region of interest" description="Disordered" evidence="1">
    <location>
        <begin position="411"/>
        <end position="452"/>
    </location>
</feature>
<dbReference type="Proteomes" id="UP000054007">
    <property type="component" value="Unassembled WGS sequence"/>
</dbReference>
<evidence type="ECO:0000313" key="2">
    <source>
        <dbReference type="EMBL" id="KIY62235.1"/>
    </source>
</evidence>
<name>A0A0D7AW81_9AGAR</name>
<organism evidence="2 3">
    <name type="scientific">Cylindrobasidium torrendii FP15055 ss-10</name>
    <dbReference type="NCBI Taxonomy" id="1314674"/>
    <lineage>
        <taxon>Eukaryota</taxon>
        <taxon>Fungi</taxon>
        <taxon>Dikarya</taxon>
        <taxon>Basidiomycota</taxon>
        <taxon>Agaricomycotina</taxon>
        <taxon>Agaricomycetes</taxon>
        <taxon>Agaricomycetidae</taxon>
        <taxon>Agaricales</taxon>
        <taxon>Marasmiineae</taxon>
        <taxon>Physalacriaceae</taxon>
        <taxon>Cylindrobasidium</taxon>
    </lineage>
</organism>
<sequence>MAYREAFRPIYEPSVQLPHLPLPTPGRIPRLADGVSAASDALCAQEYQTLGVNLVTTSPNMKAAASPQYGWCPIEMDTALRYGNYDPIFHPQLWRSRVAHYATIPWPSESTNVSPVLWEVFSPDDFENHDQEGSLRNLKLVVLRAERKQSLEEAWMQARARFRDLEDEWALGRSQILPFNDCKARGLRSASRVLWETLETPIEVEQATPRVVTLQRTLLELHGRLTWLQLQPALHDPPVSPSPVRLELMGAIVGRLEIADRFYRAGIPVWLVRDRSAMPLGWREAAGVVFTPGEDAFRRHRETSAVGRNIWLGEKDTWRPILCVCGAGDLKRYAAMKRYLQRICASRDWAWTKLQEWPDWVHGEYMDAAQDSELDIPNGTAATRLLLKALRPSRATLQPLTSDKDQLDWAGLEAPPVGDYSPASGPSRSTPASEAASKNAMPMSKSGSWPSRDGATGVLAKFYDMPPPMPCILAGWREAASRAAAGFLDNAKVPECVDAKYTLPPPEFMATLNDTAVRTYLKWRPLLLLRLGLPLDKVSSLRSRAWRMVMGKGEMPKPSEKNKRGMSNWRQAELALREAVAHFSHIEDVRLNNLEEGGAQWRGRWVMDNLSQEMRTEIAWECCEANFRFEVLRLDSHRYCLVDSPDSRESDKEEDVESELDASSWDERRNKIFGIFPHWKSKCVPQLYDCNSGFASANSTARARTYLALWELMQTWTRGRVAPLINSLSSVEDLKVHLRDAHESGLDLTDSVVAVASEHIAFEYIRNFIDVFKRPPILPHSLG</sequence>
<accession>A0A0D7AW81</accession>
<protein>
    <submittedName>
        <fullName evidence="2">Uncharacterized protein</fullName>
    </submittedName>
</protein>